<protein>
    <submittedName>
        <fullName evidence="4">Nitronate monooxygenase</fullName>
    </submittedName>
</protein>
<dbReference type="GO" id="GO:0018580">
    <property type="term" value="F:nitronate monooxygenase activity"/>
    <property type="evidence" value="ECO:0007669"/>
    <property type="project" value="InterPro"/>
</dbReference>
<dbReference type="EMBL" id="VFJB01000003">
    <property type="protein sequence ID" value="KAA0259036.1"/>
    <property type="molecule type" value="Genomic_DNA"/>
</dbReference>
<evidence type="ECO:0000256" key="3">
    <source>
        <dbReference type="ARBA" id="ARBA00023002"/>
    </source>
</evidence>
<reference evidence="4 5" key="1">
    <citation type="submission" date="2019-06" db="EMBL/GenBank/DDBJ databases">
        <title>Genomic insights into carbon and energy metabolism of Deferribacter autotrophicus revealed new metabolic traits in the phylum Deferribacteres.</title>
        <authorList>
            <person name="Slobodkin A.I."/>
            <person name="Slobodkina G.B."/>
            <person name="Allioux M."/>
            <person name="Alain K."/>
            <person name="Jebbar M."/>
            <person name="Shadrin V."/>
            <person name="Kublanov I.V."/>
            <person name="Toshchakov S.V."/>
            <person name="Bonch-Osmolovskaya E.A."/>
        </authorList>
    </citation>
    <scope>NUCLEOTIDE SEQUENCE [LARGE SCALE GENOMIC DNA]</scope>
    <source>
        <strain evidence="4 5">SL50</strain>
    </source>
</reference>
<dbReference type="OrthoDB" id="9778912at2"/>
<dbReference type="Proteomes" id="UP000322876">
    <property type="component" value="Unassembled WGS sequence"/>
</dbReference>
<dbReference type="CDD" id="cd04730">
    <property type="entry name" value="NPD_like"/>
    <property type="match status" value="1"/>
</dbReference>
<dbReference type="InterPro" id="IPR013785">
    <property type="entry name" value="Aldolase_TIM"/>
</dbReference>
<dbReference type="SUPFAM" id="SSF51412">
    <property type="entry name" value="Inosine monophosphate dehydrogenase (IMPDH)"/>
    <property type="match status" value="1"/>
</dbReference>
<dbReference type="Pfam" id="PF03060">
    <property type="entry name" value="NMO"/>
    <property type="match status" value="2"/>
</dbReference>
<keyword evidence="3" id="KW-0560">Oxidoreductase</keyword>
<gene>
    <name evidence="4" type="ORF">FHQ18_03545</name>
</gene>
<evidence type="ECO:0000313" key="5">
    <source>
        <dbReference type="Proteomes" id="UP000322876"/>
    </source>
</evidence>
<dbReference type="PANTHER" id="PTHR32332:SF20">
    <property type="entry name" value="2-NITROPROPANE DIOXYGENASE-LIKE PROTEIN"/>
    <property type="match status" value="1"/>
</dbReference>
<dbReference type="PANTHER" id="PTHR32332">
    <property type="entry name" value="2-NITROPROPANE DIOXYGENASE"/>
    <property type="match status" value="1"/>
</dbReference>
<dbReference type="AlphaFoldDB" id="A0A5A8F4R3"/>
<evidence type="ECO:0000256" key="2">
    <source>
        <dbReference type="ARBA" id="ARBA00022643"/>
    </source>
</evidence>
<comment type="caution">
    <text evidence="4">The sequence shown here is derived from an EMBL/GenBank/DDBJ whole genome shotgun (WGS) entry which is preliminary data.</text>
</comment>
<organism evidence="4 5">
    <name type="scientific">Deferribacter autotrophicus</name>
    <dbReference type="NCBI Taxonomy" id="500465"/>
    <lineage>
        <taxon>Bacteria</taxon>
        <taxon>Pseudomonadati</taxon>
        <taxon>Deferribacterota</taxon>
        <taxon>Deferribacteres</taxon>
        <taxon>Deferribacterales</taxon>
        <taxon>Deferribacteraceae</taxon>
        <taxon>Deferribacter</taxon>
    </lineage>
</organism>
<dbReference type="InterPro" id="IPR004136">
    <property type="entry name" value="NMO"/>
</dbReference>
<dbReference type="RefSeq" id="WP_149265793.1">
    <property type="nucleotide sequence ID" value="NZ_VFJB01000003.1"/>
</dbReference>
<name>A0A5A8F4R3_9BACT</name>
<sequence>MFKTKLTERLGIKYPIIQGGMMWISRAELAAAVSEAGGLGIITALSFDTPEKLAEEIDKAKKLTDKPFGVNLTFLPTLRPVNYDAYIDVIVDKGIKIIETAGRNPEPYMEKLKNNNITVIHKCTSVRHALKAQKIGCDFVSIDGFECAGHPGEDDVTSLILIPRAVDELDIPVIASGGFGDARGFVAALALGAEGVNMGTRFVATKEAPVHENIKKRLIEAKETDTMLVERSLRNTIRVLRNKHAEKILEMENNGATLQKLAPLLSGLRGLEAIKTGNVDDALFACGQVVGLINDVPTVKELIENIVREAKEIIKNRLANIID</sequence>
<keyword evidence="4" id="KW-0503">Monooxygenase</keyword>
<evidence type="ECO:0000313" key="4">
    <source>
        <dbReference type="EMBL" id="KAA0259036.1"/>
    </source>
</evidence>
<proteinExistence type="predicted"/>
<evidence type="ECO:0000256" key="1">
    <source>
        <dbReference type="ARBA" id="ARBA00022630"/>
    </source>
</evidence>
<keyword evidence="5" id="KW-1185">Reference proteome</keyword>
<dbReference type="Gene3D" id="3.20.20.70">
    <property type="entry name" value="Aldolase class I"/>
    <property type="match status" value="1"/>
</dbReference>
<keyword evidence="2" id="KW-0288">FMN</keyword>
<keyword evidence="1" id="KW-0285">Flavoprotein</keyword>
<accession>A0A5A8F4R3</accession>